<evidence type="ECO:0000313" key="3">
    <source>
        <dbReference type="EMBL" id="RKD13218.1"/>
    </source>
</evidence>
<sequence>MRKLYLSVLLFLGFLSAFAQEDGNFPFGTVDASHLQQSTYSKDSTAEAYVINEFGSAYISERENTGLVFTYHVKIKILNNKGLDQANIIVPIRSSDGSSEFLRDIQAVTINLENGLPQKTTLDPKKIYTEKVNEYYERKKFTLPDAKVGSIIEYQYTLESPFIFNFRNWEFQCGIPKIKSEYWVKIPGNYDYNIGLYGFQKLDRQDSELVKDCFRVGGGVADCSLMKFGMKDIPAFVEEDYMTASKNFISAIRFELRDIRYFNGTVKNFTKSWQDVYKELKTDVDFGVQIKRHSDLFKNQISALQVKYKDQKELAKGIYNTVKNWYQWDNYYGKYARNGLKKAYETRTGNVGDINLTLIGALQSAGINTDPVLLSTRDNGLPTKLFPVMSEFNYIIAKVNLNNESFLLDATDKDLPFGMLPFRCLNKEGRAIGKDSCYWVNLVPDKKYKQSDYIKLKLDSSGNFTGKITIRTADYQAYYKRKKIKEFASTDEYIENLDEKNPNIKIKNYSISNLDSLELPLTEEYDVVIKAFDTMDIGTLSINPFIFNKTTENPFKLNERIYPIDFGAQKDFATVFQLEIPKNYEVKLLPNSVALQLPENNGKYIFNSGLLNNNLITVSEFFTINKPEIPGTHYPYLKELYNKIVQSNKSNIIINKK</sequence>
<dbReference type="EMBL" id="MBTA01000028">
    <property type="protein sequence ID" value="RKD13218.1"/>
    <property type="molecule type" value="Genomic_DNA"/>
</dbReference>
<keyword evidence="1" id="KW-0732">Signal</keyword>
<gene>
    <name evidence="3" type="ORF">BCY91_10370</name>
</gene>
<dbReference type="RefSeq" id="WP_120182869.1">
    <property type="nucleotide sequence ID" value="NZ_CBINCU010000009.1"/>
</dbReference>
<keyword evidence="4" id="KW-1185">Reference proteome</keyword>
<protein>
    <recommendedName>
        <fullName evidence="2">DUF3857 domain-containing protein</fullName>
    </recommendedName>
</protein>
<organism evidence="3 4">
    <name type="scientific">Pelobium manganitolerans</name>
    <dbReference type="NCBI Taxonomy" id="1842495"/>
    <lineage>
        <taxon>Bacteria</taxon>
        <taxon>Pseudomonadati</taxon>
        <taxon>Bacteroidota</taxon>
        <taxon>Sphingobacteriia</taxon>
        <taxon>Sphingobacteriales</taxon>
        <taxon>Sphingobacteriaceae</taxon>
        <taxon>Pelobium</taxon>
    </lineage>
</organism>
<dbReference type="Pfam" id="PF12969">
    <property type="entry name" value="DUF3857"/>
    <property type="match status" value="1"/>
</dbReference>
<name>A0A419S2J9_9SPHI</name>
<feature type="chain" id="PRO_5019074777" description="DUF3857 domain-containing protein" evidence="1">
    <location>
        <begin position="20"/>
        <end position="657"/>
    </location>
</feature>
<dbReference type="OrthoDB" id="98874at2"/>
<dbReference type="Gene3D" id="2.60.120.1130">
    <property type="match status" value="1"/>
</dbReference>
<evidence type="ECO:0000259" key="2">
    <source>
        <dbReference type="Pfam" id="PF12969"/>
    </source>
</evidence>
<accession>A0A419S2J9</accession>
<dbReference type="Gene3D" id="3.10.620.30">
    <property type="match status" value="1"/>
</dbReference>
<dbReference type="Gene3D" id="2.60.40.3140">
    <property type="match status" value="1"/>
</dbReference>
<evidence type="ECO:0000313" key="4">
    <source>
        <dbReference type="Proteomes" id="UP000283433"/>
    </source>
</evidence>
<feature type="domain" description="DUF3857" evidence="2">
    <location>
        <begin position="68"/>
        <end position="197"/>
    </location>
</feature>
<proteinExistence type="predicted"/>
<evidence type="ECO:0000256" key="1">
    <source>
        <dbReference type="SAM" id="SignalP"/>
    </source>
</evidence>
<comment type="caution">
    <text evidence="3">The sequence shown here is derived from an EMBL/GenBank/DDBJ whole genome shotgun (WGS) entry which is preliminary data.</text>
</comment>
<reference evidence="3 4" key="1">
    <citation type="submission" date="2016-07" db="EMBL/GenBank/DDBJ databases">
        <title>Genome of Pelobium manganitolerans.</title>
        <authorList>
            <person name="Wu S."/>
            <person name="Wang G."/>
        </authorList>
    </citation>
    <scope>NUCLEOTIDE SEQUENCE [LARGE SCALE GENOMIC DNA]</scope>
    <source>
        <strain evidence="3 4">YS-25</strain>
    </source>
</reference>
<dbReference type="InterPro" id="IPR024618">
    <property type="entry name" value="DUF3857"/>
</dbReference>
<feature type="signal peptide" evidence="1">
    <location>
        <begin position="1"/>
        <end position="19"/>
    </location>
</feature>
<dbReference type="AlphaFoldDB" id="A0A419S2J9"/>
<dbReference type="Proteomes" id="UP000283433">
    <property type="component" value="Unassembled WGS sequence"/>
</dbReference>